<dbReference type="RefSeq" id="WP_032948609.1">
    <property type="nucleotide sequence ID" value="NZ_AP026940.1"/>
</dbReference>
<evidence type="ECO:0000313" key="4">
    <source>
        <dbReference type="EMBL" id="KPR56845.1"/>
    </source>
</evidence>
<comment type="similarity">
    <text evidence="1">Belongs to the HupH/HyaF family.</text>
</comment>
<evidence type="ECO:0000259" key="2">
    <source>
        <dbReference type="Pfam" id="PF04809"/>
    </source>
</evidence>
<dbReference type="Pfam" id="PF04809">
    <property type="entry name" value="HupH_C"/>
    <property type="match status" value="2"/>
</dbReference>
<accession>A0A0P8IF78</accession>
<dbReference type="EMBL" id="LJEB01000018">
    <property type="protein sequence ID" value="KPR56845.1"/>
    <property type="molecule type" value="Genomic_DNA"/>
</dbReference>
<evidence type="ECO:0000256" key="1">
    <source>
        <dbReference type="ARBA" id="ARBA00010832"/>
    </source>
</evidence>
<keyword evidence="3" id="KW-0371">Homeobox</keyword>
<evidence type="ECO:0000313" key="5">
    <source>
        <dbReference type="Proteomes" id="UP000019194"/>
    </source>
</evidence>
<feature type="domain" description="HupH hydrogenase expression protein C-terminal" evidence="2">
    <location>
        <begin position="164"/>
        <end position="279"/>
    </location>
</feature>
<evidence type="ECO:0000313" key="3">
    <source>
        <dbReference type="EMBL" id="CDL40839.1"/>
    </source>
</evidence>
<organism evidence="3 5">
    <name type="scientific">Citrobacter freundii</name>
    <dbReference type="NCBI Taxonomy" id="546"/>
    <lineage>
        <taxon>Bacteria</taxon>
        <taxon>Pseudomonadati</taxon>
        <taxon>Pseudomonadota</taxon>
        <taxon>Gammaproteobacteria</taxon>
        <taxon>Enterobacterales</taxon>
        <taxon>Enterobacteriaceae</taxon>
        <taxon>Citrobacter</taxon>
        <taxon>Citrobacter freundii complex</taxon>
    </lineage>
</organism>
<dbReference type="Proteomes" id="UP000050520">
    <property type="component" value="Unassembled WGS sequence"/>
</dbReference>
<name>A0A0P8IF78_CITFR</name>
<feature type="domain" description="HupH hydrogenase expression protein C-terminal" evidence="2">
    <location>
        <begin position="50"/>
        <end position="134"/>
    </location>
</feature>
<reference evidence="6" key="2">
    <citation type="submission" date="2015-09" db="EMBL/GenBank/DDBJ databases">
        <title>Prevalence of NDMs in South Africa.</title>
        <authorList>
            <person name="Osei Sekyere J."/>
            <person name="Govinden U."/>
            <person name="Essack S."/>
            <person name="Haldorsen B."/>
            <person name="Samuelsen O."/>
            <person name="Aasnaes B."/>
            <person name="Sundsfjord A."/>
        </authorList>
    </citation>
    <scope>NUCLEOTIDE SEQUENCE [LARGE SCALE GENOMIC DNA]</scope>
    <source>
        <strain evidence="6">ST62:944112508</strain>
    </source>
</reference>
<reference evidence="4 6" key="3">
    <citation type="journal article" date="2017" name="PLoS ONE">
        <title>Genomic and phenotypic characterisation of fluoroquinolone resistance mechanisms in Enterobacteriaceae in Durban, South Africa.</title>
        <authorList>
            <person name="Osei Sekyere J."/>
            <person name="Amoako D.G."/>
        </authorList>
    </citation>
    <scope>NUCLEOTIDE SEQUENCE [LARGE SCALE GENOMIC DNA]</scope>
    <source>
        <strain evidence="4 6">ST62:944112508</strain>
    </source>
</reference>
<comment type="caution">
    <text evidence="3">The sequence shown here is derived from an EMBL/GenBank/DDBJ whole genome shotgun (WGS) entry which is preliminary data.</text>
</comment>
<protein>
    <submittedName>
        <fullName evidence="3">Hydrogenase maturation factor hoxQ</fullName>
    </submittedName>
    <submittedName>
        <fullName evidence="4">Hydrogenase-1 operon protein HyaF</fullName>
    </submittedName>
</protein>
<dbReference type="AlphaFoldDB" id="A0A0P8IF78"/>
<proteinExistence type="inferred from homology"/>
<dbReference type="GO" id="GO:0003677">
    <property type="term" value="F:DNA binding"/>
    <property type="evidence" value="ECO:0007669"/>
    <property type="project" value="UniProtKB-KW"/>
</dbReference>
<gene>
    <name evidence="4" type="ORF">AN672_04465</name>
</gene>
<reference evidence="3 5" key="1">
    <citation type="submission" date="2013-10" db="EMBL/GenBank/DDBJ databases">
        <title>Antibiotic resistance diversity of beta-lactamase producers in the General Hospital Vienna.</title>
        <authorList>
            <person name="Barisic I."/>
            <person name="Mitteregger D."/>
            <person name="Hirschl A.M."/>
            <person name="Noehammer C."/>
            <person name="Wiesinger-Mayr H."/>
        </authorList>
    </citation>
    <scope>NUCLEOTIDE SEQUENCE [LARGE SCALE GENOMIC DNA]</scope>
    <source>
        <strain evidence="3 5">ISC11</strain>
    </source>
</reference>
<dbReference type="EMBL" id="CBWP010000075">
    <property type="protein sequence ID" value="CDL40839.1"/>
    <property type="molecule type" value="Genomic_DNA"/>
</dbReference>
<dbReference type="Gene3D" id="3.30.1370.140">
    <property type="entry name" value="HupH hydrogenase expression protein, C-terminal domain"/>
    <property type="match status" value="2"/>
</dbReference>
<dbReference type="Proteomes" id="UP000019194">
    <property type="component" value="Unassembled WGS sequence"/>
</dbReference>
<dbReference type="InterPro" id="IPR006894">
    <property type="entry name" value="HupH_Hydgase_express_prot_C"/>
</dbReference>
<evidence type="ECO:0000313" key="6">
    <source>
        <dbReference type="Proteomes" id="UP000050520"/>
    </source>
</evidence>
<sequence>MSDTFFHLLGPGTQPDDDSFSMNPLPLTCQVNSDPSMASLENCPHSPAVMALLADVRQQLRRRIPAKQDVLGWDLSALNADDLTFLNTLLGEGEVSVRIQHADGRACEIQESIFCGIWRVRCQNDNGQWEEHLEAGSAPRALWLAATFNTLPDDSLLPPPVDGLMNGLTLAQELLAHVRDPALQPHSINLTQLPISDADRLFLARLCGEGHIQIRTIGYGESQIDATALRHVWHVRCLDTLKGLLLESYEICPLPELVQAAPEDLRDSLQRLDEVCGWLTSGPPA</sequence>
<dbReference type="InterPro" id="IPR038527">
    <property type="entry name" value="HupH_C_sf"/>
</dbReference>